<feature type="chain" id="PRO_5019564474" description="Tetratricopeptide repeat protein" evidence="1">
    <location>
        <begin position="19"/>
        <end position="229"/>
    </location>
</feature>
<dbReference type="OrthoDB" id="9800462at2"/>
<feature type="signal peptide" evidence="1">
    <location>
        <begin position="1"/>
        <end position="18"/>
    </location>
</feature>
<evidence type="ECO:0000313" key="3">
    <source>
        <dbReference type="Proteomes" id="UP000287502"/>
    </source>
</evidence>
<evidence type="ECO:0008006" key="4">
    <source>
        <dbReference type="Google" id="ProtNLM"/>
    </source>
</evidence>
<dbReference type="RefSeq" id="WP_128466664.1">
    <property type="nucleotide sequence ID" value="NZ_CP035108.1"/>
</dbReference>
<gene>
    <name evidence="2" type="ORF">EP073_08185</name>
</gene>
<reference evidence="2 3" key="1">
    <citation type="submission" date="2019-01" db="EMBL/GenBank/DDBJ databases">
        <title>Geovibrio thiophilus DSM 11263, complete genome.</title>
        <authorList>
            <person name="Spring S."/>
            <person name="Bunk B."/>
            <person name="Sproer C."/>
        </authorList>
    </citation>
    <scope>NUCLEOTIDE SEQUENCE [LARGE SCALE GENOMIC DNA]</scope>
    <source>
        <strain evidence="2 3">DSM 11263</strain>
    </source>
</reference>
<accession>A0A410JZC6</accession>
<dbReference type="KEGG" id="gtl:EP073_08185"/>
<evidence type="ECO:0000313" key="2">
    <source>
        <dbReference type="EMBL" id="QAR33378.1"/>
    </source>
</evidence>
<organism evidence="2 3">
    <name type="scientific">Geovibrio thiophilus</name>
    <dbReference type="NCBI Taxonomy" id="139438"/>
    <lineage>
        <taxon>Bacteria</taxon>
        <taxon>Pseudomonadati</taxon>
        <taxon>Deferribacterota</taxon>
        <taxon>Deferribacteres</taxon>
        <taxon>Deferribacterales</taxon>
        <taxon>Geovibrionaceae</taxon>
        <taxon>Geovibrio</taxon>
    </lineage>
</organism>
<protein>
    <recommendedName>
        <fullName evidence="4">Tetratricopeptide repeat protein</fullName>
    </recommendedName>
</protein>
<name>A0A410JZC6_9BACT</name>
<dbReference type="AlphaFoldDB" id="A0A410JZC6"/>
<evidence type="ECO:0000256" key="1">
    <source>
        <dbReference type="SAM" id="SignalP"/>
    </source>
</evidence>
<keyword evidence="1" id="KW-0732">Signal</keyword>
<dbReference type="Proteomes" id="UP000287502">
    <property type="component" value="Chromosome"/>
</dbReference>
<dbReference type="EMBL" id="CP035108">
    <property type="protein sequence ID" value="QAR33378.1"/>
    <property type="molecule type" value="Genomic_DNA"/>
</dbReference>
<dbReference type="PROSITE" id="PS51257">
    <property type="entry name" value="PROKAR_LIPOPROTEIN"/>
    <property type="match status" value="1"/>
</dbReference>
<keyword evidence="3" id="KW-1185">Reference proteome</keyword>
<sequence>MRKLILITALLIAAAACGQKQKSSSEYIYAASLHKNYSSYYYKGQRKMAEITFYKAVDAFQRMDSVCNISRLYITRYVLAEQDAAGEDLAKAAAYAETGGCGGEKALTGFLTGDNVTDSDSLEEPFSLIAEFEQTGKYSDVLSYAENKSTLSDSAVRLYRLVAAKITETEPEKAYELAEKARIIDSTYGWTLGLSRDLDIMIKAYGKLGRDASALIERKRLIDAKLTNN</sequence>
<proteinExistence type="predicted"/>